<dbReference type="SUPFAM" id="SSF51735">
    <property type="entry name" value="NAD(P)-binding Rossmann-fold domains"/>
    <property type="match status" value="1"/>
</dbReference>
<reference evidence="5" key="1">
    <citation type="submission" date="2017-02" db="EMBL/GenBank/DDBJ databases">
        <authorList>
            <person name="Varghese N."/>
            <person name="Submissions S."/>
        </authorList>
    </citation>
    <scope>NUCLEOTIDE SEQUENCE [LARGE SCALE GENOMIC DNA]</scope>
    <source>
        <strain evidence="5">ATCC 700200</strain>
    </source>
</reference>
<dbReference type="Proteomes" id="UP000190774">
    <property type="component" value="Unassembled WGS sequence"/>
</dbReference>
<sequence>MHYDTALITGASSGIGLHLAHQFAFMGHPVVLVARQKEEMEAIAAELTARYGLMARVIAKDLEQPEAAQEIFDELSAASIEIGVLVNNAGVGFRGHSWEISAEQELAMMRLNIEAALRLTRLFLPPMLKRQRGRILNTASVAGFEPGPMLNVYHATKAFLLSWSEGLAVELEPTGITVTALCPGPTDTDFFTKAGMIGVRGFQKAPVMAPQEVAQVGYEGMVNGDLVVVPGGMNKALVAARRILTDHAQAKLNEMMYEEITPEECTRHRGDVEAAAAHAAS</sequence>
<evidence type="ECO:0000256" key="1">
    <source>
        <dbReference type="ARBA" id="ARBA00006484"/>
    </source>
</evidence>
<dbReference type="OrthoDB" id="9808814at2"/>
<evidence type="ECO:0000256" key="2">
    <source>
        <dbReference type="ARBA" id="ARBA00023002"/>
    </source>
</evidence>
<dbReference type="RefSeq" id="WP_078812057.1">
    <property type="nucleotide sequence ID" value="NZ_FUYE01000002.1"/>
</dbReference>
<name>A0A1T4WXK5_9BACT</name>
<dbReference type="PRINTS" id="PR00081">
    <property type="entry name" value="GDHRDH"/>
</dbReference>
<comment type="similarity">
    <text evidence="1 3">Belongs to the short-chain dehydrogenases/reductases (SDR) family.</text>
</comment>
<dbReference type="Gene3D" id="3.40.50.720">
    <property type="entry name" value="NAD(P)-binding Rossmann-like Domain"/>
    <property type="match status" value="1"/>
</dbReference>
<dbReference type="CDD" id="cd05233">
    <property type="entry name" value="SDR_c"/>
    <property type="match status" value="1"/>
</dbReference>
<accession>A0A1T4WXK5</accession>
<dbReference type="PANTHER" id="PTHR44196">
    <property type="entry name" value="DEHYDROGENASE/REDUCTASE SDR FAMILY MEMBER 7B"/>
    <property type="match status" value="1"/>
</dbReference>
<evidence type="ECO:0008006" key="6">
    <source>
        <dbReference type="Google" id="ProtNLM"/>
    </source>
</evidence>
<dbReference type="Pfam" id="PF00106">
    <property type="entry name" value="adh_short"/>
    <property type="match status" value="1"/>
</dbReference>
<dbReference type="GO" id="GO:0016491">
    <property type="term" value="F:oxidoreductase activity"/>
    <property type="evidence" value="ECO:0007669"/>
    <property type="project" value="UniProtKB-KW"/>
</dbReference>
<evidence type="ECO:0000256" key="3">
    <source>
        <dbReference type="RuleBase" id="RU000363"/>
    </source>
</evidence>
<dbReference type="PANTHER" id="PTHR44196:SF2">
    <property type="entry name" value="SHORT-CHAIN DEHYDROGENASE-RELATED"/>
    <property type="match status" value="1"/>
</dbReference>
<dbReference type="InterPro" id="IPR036291">
    <property type="entry name" value="NAD(P)-bd_dom_sf"/>
</dbReference>
<gene>
    <name evidence="4" type="ORF">SAMN02745166_00861</name>
</gene>
<dbReference type="EMBL" id="FUYE01000002">
    <property type="protein sequence ID" value="SKA82092.1"/>
    <property type="molecule type" value="Genomic_DNA"/>
</dbReference>
<dbReference type="PRINTS" id="PR00080">
    <property type="entry name" value="SDRFAMILY"/>
</dbReference>
<dbReference type="PIRSF" id="PIRSF000126">
    <property type="entry name" value="11-beta-HSD1"/>
    <property type="match status" value="1"/>
</dbReference>
<evidence type="ECO:0000313" key="4">
    <source>
        <dbReference type="EMBL" id="SKA82092.1"/>
    </source>
</evidence>
<dbReference type="GO" id="GO:0016020">
    <property type="term" value="C:membrane"/>
    <property type="evidence" value="ECO:0007669"/>
    <property type="project" value="TreeGrafter"/>
</dbReference>
<dbReference type="STRING" id="48467.SAMN02745166_00861"/>
<proteinExistence type="inferred from homology"/>
<dbReference type="AlphaFoldDB" id="A0A1T4WXK5"/>
<protein>
    <recommendedName>
        <fullName evidence="6">Short-chain dehydrogenase</fullName>
    </recommendedName>
</protein>
<keyword evidence="5" id="KW-1185">Reference proteome</keyword>
<evidence type="ECO:0000313" key="5">
    <source>
        <dbReference type="Proteomes" id="UP000190774"/>
    </source>
</evidence>
<keyword evidence="2" id="KW-0560">Oxidoreductase</keyword>
<organism evidence="4 5">
    <name type="scientific">Prosthecobacter debontii</name>
    <dbReference type="NCBI Taxonomy" id="48467"/>
    <lineage>
        <taxon>Bacteria</taxon>
        <taxon>Pseudomonadati</taxon>
        <taxon>Verrucomicrobiota</taxon>
        <taxon>Verrucomicrobiia</taxon>
        <taxon>Verrucomicrobiales</taxon>
        <taxon>Verrucomicrobiaceae</taxon>
        <taxon>Prosthecobacter</taxon>
    </lineage>
</organism>
<dbReference type="InterPro" id="IPR002347">
    <property type="entry name" value="SDR_fam"/>
</dbReference>